<evidence type="ECO:0000256" key="5">
    <source>
        <dbReference type="SAM" id="MobiDB-lite"/>
    </source>
</evidence>
<name>A0A1I7J628_9BACT</name>
<dbReference type="PANTHER" id="PTHR30329">
    <property type="entry name" value="STATOR ELEMENT OF FLAGELLAR MOTOR COMPLEX"/>
    <property type="match status" value="1"/>
</dbReference>
<evidence type="ECO:0000313" key="9">
    <source>
        <dbReference type="Proteomes" id="UP000182491"/>
    </source>
</evidence>
<reference evidence="8" key="1">
    <citation type="submission" date="2016-10" db="EMBL/GenBank/DDBJ databases">
        <authorList>
            <person name="de Groot N.N."/>
        </authorList>
    </citation>
    <scope>NUCLEOTIDE SEQUENCE [LARGE SCALE GENOMIC DNA]</scope>
    <source>
        <strain evidence="8">DSM 18820</strain>
    </source>
</reference>
<gene>
    <name evidence="8" type="ORF">SAMN04487941_2527</name>
</gene>
<feature type="domain" description="OmpA-like" evidence="7">
    <location>
        <begin position="293"/>
        <end position="407"/>
    </location>
</feature>
<dbReference type="Pfam" id="PF00691">
    <property type="entry name" value="OmpA"/>
    <property type="match status" value="1"/>
</dbReference>
<evidence type="ECO:0000256" key="2">
    <source>
        <dbReference type="ARBA" id="ARBA00023136"/>
    </source>
</evidence>
<dbReference type="InterPro" id="IPR006665">
    <property type="entry name" value="OmpA-like"/>
</dbReference>
<evidence type="ECO:0000259" key="7">
    <source>
        <dbReference type="PROSITE" id="PS51123"/>
    </source>
</evidence>
<dbReference type="STRING" id="388950.GCA_001611675_02538"/>
<dbReference type="CDD" id="cd07185">
    <property type="entry name" value="OmpA_C-like"/>
    <property type="match status" value="1"/>
</dbReference>
<dbReference type="PROSITE" id="PS51123">
    <property type="entry name" value="OMPA_2"/>
    <property type="match status" value="1"/>
</dbReference>
<evidence type="ECO:0000256" key="3">
    <source>
        <dbReference type="ARBA" id="ARBA00023237"/>
    </source>
</evidence>
<dbReference type="GO" id="GO:0009279">
    <property type="term" value="C:cell outer membrane"/>
    <property type="evidence" value="ECO:0007669"/>
    <property type="project" value="UniProtKB-SubCell"/>
</dbReference>
<dbReference type="InterPro" id="IPR006664">
    <property type="entry name" value="OMP_bac"/>
</dbReference>
<accession>A0A1I7J628</accession>
<evidence type="ECO:0000313" key="8">
    <source>
        <dbReference type="EMBL" id="SFU80646.1"/>
    </source>
</evidence>
<dbReference type="RefSeq" id="WP_068838451.1">
    <property type="nucleotide sequence ID" value="NZ_BMXC01000003.1"/>
</dbReference>
<keyword evidence="6" id="KW-0732">Signal</keyword>
<keyword evidence="9" id="KW-1185">Reference proteome</keyword>
<dbReference type="Proteomes" id="UP000182491">
    <property type="component" value="Unassembled WGS sequence"/>
</dbReference>
<dbReference type="AlphaFoldDB" id="A0A1I7J628"/>
<comment type="subcellular location">
    <subcellularLocation>
        <location evidence="1">Cell outer membrane</location>
    </subcellularLocation>
</comment>
<evidence type="ECO:0000256" key="6">
    <source>
        <dbReference type="SAM" id="SignalP"/>
    </source>
</evidence>
<feature type="signal peptide" evidence="6">
    <location>
        <begin position="1"/>
        <end position="24"/>
    </location>
</feature>
<dbReference type="SUPFAM" id="SSF103088">
    <property type="entry name" value="OmpA-like"/>
    <property type="match status" value="1"/>
</dbReference>
<evidence type="ECO:0000256" key="1">
    <source>
        <dbReference type="ARBA" id="ARBA00004442"/>
    </source>
</evidence>
<dbReference type="EMBL" id="FPCA01000003">
    <property type="protein sequence ID" value="SFU80646.1"/>
    <property type="molecule type" value="Genomic_DNA"/>
</dbReference>
<keyword evidence="3" id="KW-0998">Cell outer membrane</keyword>
<keyword evidence="2 4" id="KW-0472">Membrane</keyword>
<dbReference type="OrthoDB" id="868723at2"/>
<sequence>MKKSVFTMGLATLLLALLTIPSHAQLNVGKKLQDKLNQKVSQQVDKSIDGALEAPQKATEKAAANKQEAAIDNSADTGNSPKAEKGKAKAWSRYDFVAGDKVMFDDNLAGEENGEFPSRWDLISGNAEVASFEGESVINLVQSGTDITPLVATENWLPETFTIEMDLFFDSDNPNVAYEIFLIPEGSKYKEAVHKELWYPIDIRANAARFKTFGSESEELAAAGVSNQWRHVAISFNKRSLKVYLDQYRLINIPNLEGKPGGLRIKIDKSVDANSMVKNVFIAEGGKKLYDQIMADGKYVTHGIKFDVNKATIRPESVGTLASIAKLMQEQADLKFSVEGHTDTDGDDNTNLKLSQQRAEAVRAYLSEQGVAPDRLIAKGWGESKPLDRNTTPEAKSNNRRVEFVKL</sequence>
<feature type="region of interest" description="Disordered" evidence="5">
    <location>
        <begin position="62"/>
        <end position="86"/>
    </location>
</feature>
<dbReference type="InterPro" id="IPR050330">
    <property type="entry name" value="Bact_OuterMem_StrucFunc"/>
</dbReference>
<dbReference type="PRINTS" id="PR01021">
    <property type="entry name" value="OMPADOMAIN"/>
</dbReference>
<feature type="chain" id="PRO_5010206021" evidence="6">
    <location>
        <begin position="25"/>
        <end position="407"/>
    </location>
</feature>
<dbReference type="InterPro" id="IPR036737">
    <property type="entry name" value="OmpA-like_sf"/>
</dbReference>
<evidence type="ECO:0000256" key="4">
    <source>
        <dbReference type="PROSITE-ProRule" id="PRU00473"/>
    </source>
</evidence>
<dbReference type="Gene3D" id="3.30.1330.60">
    <property type="entry name" value="OmpA-like domain"/>
    <property type="match status" value="1"/>
</dbReference>
<protein>
    <submittedName>
        <fullName evidence="8">OmpA family protein</fullName>
    </submittedName>
</protein>
<dbReference type="PANTHER" id="PTHR30329:SF21">
    <property type="entry name" value="LIPOPROTEIN YIAD-RELATED"/>
    <property type="match status" value="1"/>
</dbReference>
<organism evidence="8 9">
    <name type="scientific">Pontibacter akesuensis</name>
    <dbReference type="NCBI Taxonomy" id="388950"/>
    <lineage>
        <taxon>Bacteria</taxon>
        <taxon>Pseudomonadati</taxon>
        <taxon>Bacteroidota</taxon>
        <taxon>Cytophagia</taxon>
        <taxon>Cytophagales</taxon>
        <taxon>Hymenobacteraceae</taxon>
        <taxon>Pontibacter</taxon>
    </lineage>
</organism>
<proteinExistence type="predicted"/>